<dbReference type="GeneID" id="85497750"/>
<evidence type="ECO:0000313" key="3">
    <source>
        <dbReference type="EMBL" id="BEI93880.1"/>
    </source>
</evidence>
<dbReference type="PANTHER" id="PTHR21860:SF2">
    <property type="entry name" value="GENERAL TRANSCRIPTION FACTOR 3C POLYPEPTIDE 6"/>
    <property type="match status" value="1"/>
</dbReference>
<dbReference type="Gene3D" id="2.60.40.4370">
    <property type="match status" value="1"/>
</dbReference>
<dbReference type="InterPro" id="IPR019481">
    <property type="entry name" value="TFIIIC_triple_barrel"/>
</dbReference>
<feature type="region of interest" description="Disordered" evidence="1">
    <location>
        <begin position="180"/>
        <end position="317"/>
    </location>
</feature>
<feature type="domain" description="Transcription factor TFIIIC triple barrel" evidence="2">
    <location>
        <begin position="47"/>
        <end position="135"/>
    </location>
</feature>
<evidence type="ECO:0000259" key="2">
    <source>
        <dbReference type="Pfam" id="PF10419"/>
    </source>
</evidence>
<dbReference type="Pfam" id="PF10419">
    <property type="entry name" value="TFIIIC_sub6"/>
    <property type="match status" value="1"/>
</dbReference>
<feature type="compositionally biased region" description="Acidic residues" evidence="1">
    <location>
        <begin position="268"/>
        <end position="292"/>
    </location>
</feature>
<dbReference type="EMBL" id="AP028217">
    <property type="protein sequence ID" value="BEI93880.1"/>
    <property type="molecule type" value="Genomic_DNA"/>
</dbReference>
<reference evidence="3" key="1">
    <citation type="journal article" date="2023" name="BMC Genomics">
        <title>Chromosome-level genome assemblies of Cutaneotrichosporon spp. (Trichosporonales, Basidiomycota) reveal imbalanced evolution between nucleotide sequences and chromosome synteny.</title>
        <authorList>
            <person name="Kobayashi Y."/>
            <person name="Kayamori A."/>
            <person name="Aoki K."/>
            <person name="Shiwa Y."/>
            <person name="Matsutani M."/>
            <person name="Fujita N."/>
            <person name="Sugita T."/>
            <person name="Iwasaki W."/>
            <person name="Tanaka N."/>
            <person name="Takashima M."/>
        </authorList>
    </citation>
    <scope>NUCLEOTIDE SEQUENCE</scope>
    <source>
        <strain evidence="3">HIS019</strain>
    </source>
</reference>
<evidence type="ECO:0000313" key="4">
    <source>
        <dbReference type="Proteomes" id="UP001233271"/>
    </source>
</evidence>
<feature type="region of interest" description="Disordered" evidence="1">
    <location>
        <begin position="374"/>
        <end position="487"/>
    </location>
</feature>
<accession>A0AA48L8I3</accession>
<dbReference type="RefSeq" id="XP_060459145.1">
    <property type="nucleotide sequence ID" value="XM_060602785.1"/>
</dbReference>
<dbReference type="AlphaFoldDB" id="A0AA48L8I3"/>
<feature type="compositionally biased region" description="Acidic residues" evidence="1">
    <location>
        <begin position="232"/>
        <end position="242"/>
    </location>
</feature>
<dbReference type="Proteomes" id="UP001233271">
    <property type="component" value="Chromosome 6"/>
</dbReference>
<protein>
    <recommendedName>
        <fullName evidence="2">Transcription factor TFIIIC triple barrel domain-containing protein</fullName>
    </recommendedName>
</protein>
<sequence>MISQQTAGLSDDARIRRTLEHGRTLLGSGWRCVESFDDINEDAFEDEEEEEYVLMDLGTSVDTRTLQTEATYQLIGLDTPIPFLKIGENVFEGRISPLIGDEVVFDVVRQEESQRPHYRPLLKTRQRVEFRGISLVERGAEREVPQPKSPKITGTLDRGMFPTRRRRIPEEDRVKEVDEFKIKAKPKGTTPLRRSGRSRGAVAPTVADLTADPGRVASGPSVVLTTGGPQQDENDEEMAEVEEGQKEGENANKGKGRGKGKEKATDTADVEMAEDAEQGPEEEAEVEADELDATPTRVVRRRAGPGRPRGRRADPATPRMVRAAVAVSSLADLADIAYAGGLGPANIRLDVAPNADDELLAAVAAVRRGQAWTPGTKLTPAQEERLLRNLPASGPGSRGGRRGRGYGRGRGRGRPATRRRPLHSSGMGLGDDFFGVGSSNSATQLDAEDEYDEEELGDDDYWDGDDQDDQGEDQDDHDEMEVDDDVA</sequence>
<feature type="compositionally biased region" description="Basic residues" evidence="1">
    <location>
        <begin position="399"/>
        <end position="422"/>
    </location>
</feature>
<name>A0AA48L8I3_9TREE</name>
<keyword evidence="4" id="KW-1185">Reference proteome</keyword>
<dbReference type="GO" id="GO:0006383">
    <property type="term" value="P:transcription by RNA polymerase III"/>
    <property type="evidence" value="ECO:0007669"/>
    <property type="project" value="InterPro"/>
</dbReference>
<proteinExistence type="predicted"/>
<evidence type="ECO:0000256" key="1">
    <source>
        <dbReference type="SAM" id="MobiDB-lite"/>
    </source>
</evidence>
<dbReference type="KEGG" id="ccac:CcaHIS019_0603390"/>
<feature type="compositionally biased region" description="Basic residues" evidence="1">
    <location>
        <begin position="298"/>
        <end position="310"/>
    </location>
</feature>
<feature type="compositionally biased region" description="Basic and acidic residues" evidence="1">
    <location>
        <begin position="243"/>
        <end position="252"/>
    </location>
</feature>
<gene>
    <name evidence="3" type="ORF">CcaverHIS019_0603390</name>
</gene>
<dbReference type="PANTHER" id="PTHR21860">
    <property type="entry name" value="TRANSCRIPTION INITIATION FACTOR IIIC TFIIIC , POLYPEPTIDE 6-RELATED"/>
    <property type="match status" value="1"/>
</dbReference>
<feature type="compositionally biased region" description="Acidic residues" evidence="1">
    <location>
        <begin position="446"/>
        <end position="487"/>
    </location>
</feature>
<dbReference type="InterPro" id="IPR042771">
    <property type="entry name" value="GTF3C6-like"/>
</dbReference>
<organism evidence="3 4">
    <name type="scientific">Cutaneotrichosporon cavernicola</name>
    <dbReference type="NCBI Taxonomy" id="279322"/>
    <lineage>
        <taxon>Eukaryota</taxon>
        <taxon>Fungi</taxon>
        <taxon>Dikarya</taxon>
        <taxon>Basidiomycota</taxon>
        <taxon>Agaricomycotina</taxon>
        <taxon>Tremellomycetes</taxon>
        <taxon>Trichosporonales</taxon>
        <taxon>Trichosporonaceae</taxon>
        <taxon>Cutaneotrichosporon</taxon>
    </lineage>
</organism>
<dbReference type="GO" id="GO:0000127">
    <property type="term" value="C:transcription factor TFIIIC complex"/>
    <property type="evidence" value="ECO:0007669"/>
    <property type="project" value="TreeGrafter"/>
</dbReference>